<organism evidence="2 3">
    <name type="scientific">Alteromonas hispanica</name>
    <dbReference type="NCBI Taxonomy" id="315421"/>
    <lineage>
        <taxon>Bacteria</taxon>
        <taxon>Pseudomonadati</taxon>
        <taxon>Pseudomonadota</taxon>
        <taxon>Gammaproteobacteria</taxon>
        <taxon>Alteromonadales</taxon>
        <taxon>Alteromonadaceae</taxon>
        <taxon>Alteromonas/Salinimonas group</taxon>
        <taxon>Alteromonas</taxon>
    </lineage>
</organism>
<dbReference type="Proteomes" id="UP000478837">
    <property type="component" value="Unassembled WGS sequence"/>
</dbReference>
<sequence length="315" mass="35864">MKSITLVIATYNSVNTLKRTLESVNSLEPVHGVETQVVVINNNSTDKTDEFLNAYNCQFQFLKLFQINQGQNYAKNTLFSEKVKLGDLVVFTDDDVILPPHFLQKYADAAKQQSNFDIFGGTVEALWPSNPPPNMLRGIDVAVAFAVTPEEKGYKTGEVSPTKMHGPNFAIRRRIFDAGFKFNESVGPNGSNYMMGSETELLYRLKNHGFRAFFDSLNAVQHIIREKQLTDDWIASRAHKAGRSLIMHQARQGQKILSSELFGYPRWAVKEKLLLKAKLVLAPKGHVDYYRLLWRYNHIAGYCAEYKKKAFLDFL</sequence>
<evidence type="ECO:0000313" key="3">
    <source>
        <dbReference type="Proteomes" id="UP000478837"/>
    </source>
</evidence>
<dbReference type="Gene3D" id="3.90.550.10">
    <property type="entry name" value="Spore Coat Polysaccharide Biosynthesis Protein SpsA, Chain A"/>
    <property type="match status" value="1"/>
</dbReference>
<dbReference type="PANTHER" id="PTHR43685">
    <property type="entry name" value="GLYCOSYLTRANSFERASE"/>
    <property type="match status" value="1"/>
</dbReference>
<evidence type="ECO:0000259" key="1">
    <source>
        <dbReference type="Pfam" id="PF00535"/>
    </source>
</evidence>
<dbReference type="Pfam" id="PF00535">
    <property type="entry name" value="Glycos_transf_2"/>
    <property type="match status" value="1"/>
</dbReference>
<dbReference type="RefSeq" id="WP_163111569.1">
    <property type="nucleotide sequence ID" value="NZ_JAAAWP010000004.1"/>
</dbReference>
<gene>
    <name evidence="2" type="ORF">GTW09_08770</name>
</gene>
<reference evidence="2 3" key="1">
    <citation type="submission" date="2020-01" db="EMBL/GenBank/DDBJ databases">
        <title>Genomes of bacteria type strains.</title>
        <authorList>
            <person name="Chen J."/>
            <person name="Zhu S."/>
            <person name="Yang J."/>
        </authorList>
    </citation>
    <scope>NUCLEOTIDE SEQUENCE [LARGE SCALE GENOMIC DNA]</scope>
    <source>
        <strain evidence="2 3">LMG 22958</strain>
    </source>
</reference>
<dbReference type="AlphaFoldDB" id="A0A6L9MU68"/>
<accession>A0A6L9MU68</accession>
<evidence type="ECO:0000313" key="2">
    <source>
        <dbReference type="EMBL" id="NDW21607.1"/>
    </source>
</evidence>
<dbReference type="InterPro" id="IPR029044">
    <property type="entry name" value="Nucleotide-diphossugar_trans"/>
</dbReference>
<keyword evidence="2" id="KW-0808">Transferase</keyword>
<dbReference type="InterPro" id="IPR001173">
    <property type="entry name" value="Glyco_trans_2-like"/>
</dbReference>
<name>A0A6L9MU68_9ALTE</name>
<dbReference type="GO" id="GO:0016740">
    <property type="term" value="F:transferase activity"/>
    <property type="evidence" value="ECO:0007669"/>
    <property type="project" value="UniProtKB-KW"/>
</dbReference>
<proteinExistence type="predicted"/>
<dbReference type="EMBL" id="JAAAWP010000004">
    <property type="protein sequence ID" value="NDW21607.1"/>
    <property type="molecule type" value="Genomic_DNA"/>
</dbReference>
<dbReference type="PANTHER" id="PTHR43685:SF3">
    <property type="entry name" value="SLR2126 PROTEIN"/>
    <property type="match status" value="1"/>
</dbReference>
<dbReference type="SUPFAM" id="SSF53448">
    <property type="entry name" value="Nucleotide-diphospho-sugar transferases"/>
    <property type="match status" value="1"/>
</dbReference>
<protein>
    <submittedName>
        <fullName evidence="2">Glycosyltransferase</fullName>
    </submittedName>
</protein>
<keyword evidence="3" id="KW-1185">Reference proteome</keyword>
<feature type="domain" description="Glycosyltransferase 2-like" evidence="1">
    <location>
        <begin position="6"/>
        <end position="178"/>
    </location>
</feature>
<dbReference type="InterPro" id="IPR050834">
    <property type="entry name" value="Glycosyltransf_2"/>
</dbReference>
<dbReference type="CDD" id="cd00761">
    <property type="entry name" value="Glyco_tranf_GTA_type"/>
    <property type="match status" value="1"/>
</dbReference>
<comment type="caution">
    <text evidence="2">The sequence shown here is derived from an EMBL/GenBank/DDBJ whole genome shotgun (WGS) entry which is preliminary data.</text>
</comment>